<organism evidence="2 3">
    <name type="scientific">Sclerotinia nivalis</name>
    <dbReference type="NCBI Taxonomy" id="352851"/>
    <lineage>
        <taxon>Eukaryota</taxon>
        <taxon>Fungi</taxon>
        <taxon>Dikarya</taxon>
        <taxon>Ascomycota</taxon>
        <taxon>Pezizomycotina</taxon>
        <taxon>Leotiomycetes</taxon>
        <taxon>Helotiales</taxon>
        <taxon>Sclerotiniaceae</taxon>
        <taxon>Sclerotinia</taxon>
    </lineage>
</organism>
<feature type="region of interest" description="Disordered" evidence="1">
    <location>
        <begin position="1"/>
        <end position="107"/>
    </location>
</feature>
<feature type="region of interest" description="Disordered" evidence="1">
    <location>
        <begin position="165"/>
        <end position="195"/>
    </location>
</feature>
<dbReference type="OrthoDB" id="551302at2759"/>
<dbReference type="AlphaFoldDB" id="A0A9X0A7Z1"/>
<comment type="caution">
    <text evidence="2">The sequence shown here is derived from an EMBL/GenBank/DDBJ whole genome shotgun (WGS) entry which is preliminary data.</text>
</comment>
<accession>A0A9X0A7Z1</accession>
<dbReference type="InterPro" id="IPR007062">
    <property type="entry name" value="PPI-2"/>
</dbReference>
<keyword evidence="3" id="KW-1185">Reference proteome</keyword>
<feature type="region of interest" description="Disordered" evidence="1">
    <location>
        <begin position="124"/>
        <end position="151"/>
    </location>
</feature>
<evidence type="ECO:0000313" key="2">
    <source>
        <dbReference type="EMBL" id="KAJ8057920.1"/>
    </source>
</evidence>
<proteinExistence type="predicted"/>
<protein>
    <recommendedName>
        <fullName evidence="4">Glc8 protein</fullName>
    </recommendedName>
</protein>
<feature type="region of interest" description="Disordered" evidence="1">
    <location>
        <begin position="215"/>
        <end position="242"/>
    </location>
</feature>
<dbReference type="PANTHER" id="PTHR12398">
    <property type="entry name" value="PROTEIN PHOSPHATASE INHIBITOR"/>
    <property type="match status" value="1"/>
</dbReference>
<name>A0A9X0A7Z1_9HELO</name>
<feature type="compositionally biased region" description="Polar residues" evidence="1">
    <location>
        <begin position="72"/>
        <end position="99"/>
    </location>
</feature>
<dbReference type="GO" id="GO:0004864">
    <property type="term" value="F:protein phosphatase inhibitor activity"/>
    <property type="evidence" value="ECO:0007669"/>
    <property type="project" value="InterPro"/>
</dbReference>
<reference evidence="2" key="1">
    <citation type="submission" date="2022-11" db="EMBL/GenBank/DDBJ databases">
        <title>Genome Resource of Sclerotinia nivalis Strain SnTB1, a Plant Pathogen Isolated from American Ginseng.</title>
        <authorList>
            <person name="Fan S."/>
        </authorList>
    </citation>
    <scope>NUCLEOTIDE SEQUENCE</scope>
    <source>
        <strain evidence="2">SnTB1</strain>
    </source>
</reference>
<feature type="compositionally biased region" description="Basic and acidic residues" evidence="1">
    <location>
        <begin position="124"/>
        <end position="143"/>
    </location>
</feature>
<feature type="compositionally biased region" description="Low complexity" evidence="1">
    <location>
        <begin position="35"/>
        <end position="52"/>
    </location>
</feature>
<dbReference type="Pfam" id="PF04979">
    <property type="entry name" value="IPP-2"/>
    <property type="match status" value="1"/>
</dbReference>
<gene>
    <name evidence="2" type="ORF">OCU04_013101</name>
</gene>
<evidence type="ECO:0000256" key="1">
    <source>
        <dbReference type="SAM" id="MobiDB-lite"/>
    </source>
</evidence>
<dbReference type="GO" id="GO:0009966">
    <property type="term" value="P:regulation of signal transduction"/>
    <property type="evidence" value="ECO:0007669"/>
    <property type="project" value="InterPro"/>
</dbReference>
<dbReference type="Proteomes" id="UP001152300">
    <property type="component" value="Unassembled WGS sequence"/>
</dbReference>
<evidence type="ECO:0008006" key="4">
    <source>
        <dbReference type="Google" id="ProtNLM"/>
    </source>
</evidence>
<evidence type="ECO:0000313" key="3">
    <source>
        <dbReference type="Proteomes" id="UP001152300"/>
    </source>
</evidence>
<dbReference type="EMBL" id="JAPEIS010000018">
    <property type="protein sequence ID" value="KAJ8057920.1"/>
    <property type="molecule type" value="Genomic_DNA"/>
</dbReference>
<sequence length="278" mass="30756">MTTTMSSSEAPVLHNPPTPTVKRPKGILKNSFHRSPPSQAPITTTAPPITSPKHVGIPLSTSPIGISDKDVTLQNTLQNAGLRRSSSSGHPIRRQSSGSAHHDDNNNMRLQWDEANLYLTEQEKSSTMKIDEPKTPYAKHYDPAEDEDEIRTIDAGEIVVDELDRVKAGQMRSPRSNRARDEEIPGLSLGEPEEAVPDREVVMGEAEEKKVHVAGAGLGRDGDVDAEKGVLGMTPEEREKHERFEELRRRHYDMANVAGLLGHPEEIDVDEDEEMNGR</sequence>
<dbReference type="PANTHER" id="PTHR12398:SF20">
    <property type="entry name" value="PROTEIN PHOSPHATASE 1 REGULATORY INHIBITOR SUBUNIT 2"/>
    <property type="match status" value="1"/>
</dbReference>